<keyword evidence="4" id="KW-0456">Lyase</keyword>
<evidence type="ECO:0000256" key="2">
    <source>
        <dbReference type="ARBA" id="ARBA00022793"/>
    </source>
</evidence>
<dbReference type="PANTHER" id="PTHR43078">
    <property type="entry name" value="UDP-GLUCURONIC ACID DECARBOXYLASE-RELATED"/>
    <property type="match status" value="1"/>
</dbReference>
<dbReference type="InterPro" id="IPR001509">
    <property type="entry name" value="Epimerase_deHydtase"/>
</dbReference>
<dbReference type="PANTHER" id="PTHR43078:SF6">
    <property type="entry name" value="UDP-GLUCURONIC ACID DECARBOXYLASE 1"/>
    <property type="match status" value="1"/>
</dbReference>
<reference evidence="6 7" key="1">
    <citation type="submission" date="2020-10" db="EMBL/GenBank/DDBJ databases">
        <title>Identification of Nocardia species via Next-generation sequencing and recognition of intraspecies genetic diversity.</title>
        <authorList>
            <person name="Li P."/>
            <person name="Li P."/>
            <person name="Lu B."/>
        </authorList>
    </citation>
    <scope>NUCLEOTIDE SEQUENCE [LARGE SCALE GENOMIC DNA]</scope>
    <source>
        <strain evidence="6 7">BJ06-0157</strain>
    </source>
</reference>
<dbReference type="InterPro" id="IPR036291">
    <property type="entry name" value="NAD(P)-bd_dom_sf"/>
</dbReference>
<evidence type="ECO:0000256" key="1">
    <source>
        <dbReference type="ARBA" id="ARBA00001911"/>
    </source>
</evidence>
<proteinExistence type="predicted"/>
<comment type="cofactor">
    <cofactor evidence="1">
        <name>NAD(+)</name>
        <dbReference type="ChEBI" id="CHEBI:57540"/>
    </cofactor>
</comment>
<name>A0ABS0D1U4_9NOCA</name>
<comment type="caution">
    <text evidence="6">The sequence shown here is derived from an EMBL/GenBank/DDBJ whole genome shotgun (WGS) entry which is preliminary data.</text>
</comment>
<evidence type="ECO:0000313" key="6">
    <source>
        <dbReference type="EMBL" id="MBF6302606.1"/>
    </source>
</evidence>
<evidence type="ECO:0000313" key="7">
    <source>
        <dbReference type="Proteomes" id="UP000702209"/>
    </source>
</evidence>
<organism evidence="6 7">
    <name type="scientific">Nocardia amamiensis</name>
    <dbReference type="NCBI Taxonomy" id="404578"/>
    <lineage>
        <taxon>Bacteria</taxon>
        <taxon>Bacillati</taxon>
        <taxon>Actinomycetota</taxon>
        <taxon>Actinomycetes</taxon>
        <taxon>Mycobacteriales</taxon>
        <taxon>Nocardiaceae</taxon>
        <taxon>Nocardia</taxon>
    </lineage>
</organism>
<keyword evidence="7" id="KW-1185">Reference proteome</keyword>
<dbReference type="Proteomes" id="UP000702209">
    <property type="component" value="Unassembled WGS sequence"/>
</dbReference>
<dbReference type="SUPFAM" id="SSF51735">
    <property type="entry name" value="NAD(P)-binding Rossmann-fold domains"/>
    <property type="match status" value="1"/>
</dbReference>
<dbReference type="InterPro" id="IPR044516">
    <property type="entry name" value="UXS-like"/>
</dbReference>
<sequence length="330" mass="36759">MHSKRIVITGGAGFIGSHLCERLLGEGHAIVCLDNLYTGSRHNIEHMLGHPRFEFVRHDVCEPFHFEADQIFHLACPASPIHYQRNPVRTITTCVVGTLHALEAARAVGARLFVASTSEIYGDPAVHPQSEDYWGQVNPIGIRACYDEGKRCAEALAFNFSQQYDVPIRVARIFNTYGPRMDENDGRVISNFTVQALRGEPMTIYGDGTQTRSFCYVDDLVEGAVRLMNAEHVTGPVNLGNPVEVTIEQIARAIRDLTESRSEFAFAPLPQDDPTHRRPDVAKARGLFDWNPGIGLVEGLRRTIADFSRRLGLPDSTSAEVPDVHWQVSR</sequence>
<gene>
    <name evidence="6" type="ORF">IU459_34475</name>
</gene>
<dbReference type="CDD" id="cd05230">
    <property type="entry name" value="UGD_SDR_e"/>
    <property type="match status" value="1"/>
</dbReference>
<feature type="domain" description="NAD-dependent epimerase/dehydratase" evidence="5">
    <location>
        <begin position="6"/>
        <end position="239"/>
    </location>
</feature>
<keyword evidence="3" id="KW-0520">NAD</keyword>
<evidence type="ECO:0000256" key="3">
    <source>
        <dbReference type="ARBA" id="ARBA00023027"/>
    </source>
</evidence>
<dbReference type="EMBL" id="JADLQX010000048">
    <property type="protein sequence ID" value="MBF6302606.1"/>
    <property type="molecule type" value="Genomic_DNA"/>
</dbReference>
<accession>A0ABS0D1U4</accession>
<dbReference type="Gene3D" id="3.40.50.720">
    <property type="entry name" value="NAD(P)-binding Rossmann-like Domain"/>
    <property type="match status" value="1"/>
</dbReference>
<dbReference type="RefSeq" id="WP_195133790.1">
    <property type="nucleotide sequence ID" value="NZ_JADLQX010000048.1"/>
</dbReference>
<protein>
    <submittedName>
        <fullName evidence="6">SDR family oxidoreductase</fullName>
    </submittedName>
</protein>
<keyword evidence="2" id="KW-0210">Decarboxylase</keyword>
<evidence type="ECO:0000259" key="5">
    <source>
        <dbReference type="Pfam" id="PF01370"/>
    </source>
</evidence>
<dbReference type="Pfam" id="PF01370">
    <property type="entry name" value="Epimerase"/>
    <property type="match status" value="1"/>
</dbReference>
<evidence type="ECO:0000256" key="4">
    <source>
        <dbReference type="ARBA" id="ARBA00023239"/>
    </source>
</evidence>